<dbReference type="InterPro" id="IPR023158">
    <property type="entry name" value="YerB-like_sf"/>
</dbReference>
<evidence type="ECO:0000259" key="3">
    <source>
        <dbReference type="Pfam" id="PF17479"/>
    </source>
</evidence>
<name>A0A381JAU1_9CLOT</name>
<dbReference type="InterPro" id="IPR021416">
    <property type="entry name" value="DUF3048_N"/>
</dbReference>
<dbReference type="Gene3D" id="3.50.90.10">
    <property type="entry name" value="YerB-like"/>
    <property type="match status" value="2"/>
</dbReference>
<keyword evidence="1" id="KW-1133">Transmembrane helix</keyword>
<dbReference type="Pfam" id="PF11258">
    <property type="entry name" value="DUF3048"/>
    <property type="match status" value="1"/>
</dbReference>
<feature type="transmembrane region" description="Helical" evidence="1">
    <location>
        <begin position="6"/>
        <end position="27"/>
    </location>
</feature>
<accession>A0A381JAU1</accession>
<evidence type="ECO:0000259" key="2">
    <source>
        <dbReference type="Pfam" id="PF11258"/>
    </source>
</evidence>
<dbReference type="Proteomes" id="UP000254664">
    <property type="component" value="Unassembled WGS sequence"/>
</dbReference>
<dbReference type="OrthoDB" id="1910449at2"/>
<keyword evidence="1" id="KW-0472">Membrane</keyword>
<dbReference type="Pfam" id="PF17479">
    <property type="entry name" value="DUF3048_C"/>
    <property type="match status" value="1"/>
</dbReference>
<feature type="domain" description="DUF3048" evidence="2">
    <location>
        <begin position="48"/>
        <end position="127"/>
    </location>
</feature>
<proteinExistence type="predicted"/>
<reference evidence="4 5" key="1">
    <citation type="submission" date="2018-06" db="EMBL/GenBank/DDBJ databases">
        <authorList>
            <consortium name="Pathogen Informatics"/>
            <person name="Doyle S."/>
        </authorList>
    </citation>
    <scope>NUCLEOTIDE SEQUENCE [LARGE SCALE GENOMIC DNA]</scope>
    <source>
        <strain evidence="4 5">NCTC9836</strain>
    </source>
</reference>
<dbReference type="AlphaFoldDB" id="A0A381JAU1"/>
<dbReference type="InterPro" id="IPR035328">
    <property type="entry name" value="DUF3048_C"/>
</dbReference>
<gene>
    <name evidence="4" type="ORF">NCTC9836_02601</name>
</gene>
<dbReference type="SUPFAM" id="SSF159774">
    <property type="entry name" value="YerB-like"/>
    <property type="match status" value="1"/>
</dbReference>
<keyword evidence="5" id="KW-1185">Reference proteome</keyword>
<feature type="domain" description="DUF3048" evidence="3">
    <location>
        <begin position="155"/>
        <end position="246"/>
    </location>
</feature>
<evidence type="ECO:0000313" key="5">
    <source>
        <dbReference type="Proteomes" id="UP000254664"/>
    </source>
</evidence>
<sequence>MNTNKLFDYIIKVLIAILIIIILINIYNYINYKKNYIPNNSINVSPITGEIITSVYNKDPIPISVNYTDIYENNSICGLGKADIIYEFIDENQKLNYNAIFYSNIPNNNYPISSIRTSNLDSIQSFNFKEVVDVDSNLVDANYLFINLNNLYCSNFIYKEGVYEHFLGSLPHIDALDKEIIKATNVVVQFVDDPASFRISNRNDSGYGMLFSSGKALNMRWCKDNNKTSMYDSNDVPLSIVRGNTWWVIIDKNNSLIYK</sequence>
<evidence type="ECO:0000256" key="1">
    <source>
        <dbReference type="SAM" id="Phobius"/>
    </source>
</evidence>
<keyword evidence="1" id="KW-0812">Transmembrane</keyword>
<organism evidence="4 5">
    <name type="scientific">Clostridium putrefaciens</name>
    <dbReference type="NCBI Taxonomy" id="99675"/>
    <lineage>
        <taxon>Bacteria</taxon>
        <taxon>Bacillati</taxon>
        <taxon>Bacillota</taxon>
        <taxon>Clostridia</taxon>
        <taxon>Eubacteriales</taxon>
        <taxon>Clostridiaceae</taxon>
        <taxon>Clostridium</taxon>
    </lineage>
</organism>
<evidence type="ECO:0000313" key="4">
    <source>
        <dbReference type="EMBL" id="SUY48225.1"/>
    </source>
</evidence>
<dbReference type="RefSeq" id="WP_115642067.1">
    <property type="nucleotide sequence ID" value="NZ_UFWZ01000001.1"/>
</dbReference>
<dbReference type="EMBL" id="UFWZ01000001">
    <property type="protein sequence ID" value="SUY48225.1"/>
    <property type="molecule type" value="Genomic_DNA"/>
</dbReference>
<protein>
    <submittedName>
        <fullName evidence="4">Protein of uncharacterized function (DUF3048)</fullName>
    </submittedName>
</protein>